<dbReference type="AlphaFoldDB" id="K2N046"/>
<feature type="modified residue" description="4-aspartylphosphate" evidence="1">
    <location>
        <position position="51"/>
    </location>
</feature>
<dbReference type="PATRIC" id="fig|391937.3.peg.3464"/>
<name>K2N046_9HYPH</name>
<organism evidence="3 4">
    <name type="scientific">Nitratireductor pacificus pht-3B</name>
    <dbReference type="NCBI Taxonomy" id="391937"/>
    <lineage>
        <taxon>Bacteria</taxon>
        <taxon>Pseudomonadati</taxon>
        <taxon>Pseudomonadota</taxon>
        <taxon>Alphaproteobacteria</taxon>
        <taxon>Hyphomicrobiales</taxon>
        <taxon>Phyllobacteriaceae</taxon>
        <taxon>Nitratireductor</taxon>
    </lineage>
</organism>
<proteinExistence type="predicted"/>
<dbReference type="STRING" id="391937.NA2_16862"/>
<dbReference type="Gene3D" id="3.40.50.2300">
    <property type="match status" value="1"/>
</dbReference>
<evidence type="ECO:0000313" key="3">
    <source>
        <dbReference type="EMBL" id="EKF17583.1"/>
    </source>
</evidence>
<dbReference type="RefSeq" id="WP_008598267.1">
    <property type="nucleotide sequence ID" value="NZ_AMRM01000021.1"/>
</dbReference>
<evidence type="ECO:0000256" key="1">
    <source>
        <dbReference type="PROSITE-ProRule" id="PRU00169"/>
    </source>
</evidence>
<evidence type="ECO:0000259" key="2">
    <source>
        <dbReference type="PROSITE" id="PS50110"/>
    </source>
</evidence>
<protein>
    <submittedName>
        <fullName evidence="3">Response regulator receiver protein</fullName>
    </submittedName>
</protein>
<keyword evidence="1" id="KW-0597">Phosphoprotein</keyword>
<accession>K2N046</accession>
<comment type="caution">
    <text evidence="3">The sequence shown here is derived from an EMBL/GenBank/DDBJ whole genome shotgun (WGS) entry which is preliminary data.</text>
</comment>
<dbReference type="InterPro" id="IPR011006">
    <property type="entry name" value="CheY-like_superfamily"/>
</dbReference>
<keyword evidence="4" id="KW-1185">Reference proteome</keyword>
<dbReference type="EMBL" id="AMRM01000021">
    <property type="protein sequence ID" value="EKF17583.1"/>
    <property type="molecule type" value="Genomic_DNA"/>
</dbReference>
<feature type="domain" description="Response regulatory" evidence="2">
    <location>
        <begin position="4"/>
        <end position="108"/>
    </location>
</feature>
<dbReference type="GO" id="GO:0000160">
    <property type="term" value="P:phosphorelay signal transduction system"/>
    <property type="evidence" value="ECO:0007669"/>
    <property type="project" value="InterPro"/>
</dbReference>
<dbReference type="InterPro" id="IPR001789">
    <property type="entry name" value="Sig_transdc_resp-reg_receiver"/>
</dbReference>
<evidence type="ECO:0000313" key="4">
    <source>
        <dbReference type="Proteomes" id="UP000006786"/>
    </source>
</evidence>
<gene>
    <name evidence="3" type="ORF">NA2_16862</name>
</gene>
<dbReference type="Proteomes" id="UP000006786">
    <property type="component" value="Unassembled WGS sequence"/>
</dbReference>
<dbReference type="PROSITE" id="PS50110">
    <property type="entry name" value="RESPONSE_REGULATORY"/>
    <property type="match status" value="1"/>
</dbReference>
<reference evidence="3 4" key="1">
    <citation type="journal article" date="2012" name="J. Bacteriol.">
        <title>Genome Sequence of Nitratireductor pacificus Type Strain pht-3B.</title>
        <authorList>
            <person name="Lai Q."/>
            <person name="Li G."/>
            <person name="Shao Z."/>
        </authorList>
    </citation>
    <scope>NUCLEOTIDE SEQUENCE [LARGE SCALE GENOMIC DNA]</scope>
    <source>
        <strain evidence="4">pht-3B</strain>
    </source>
</reference>
<dbReference type="eggNOG" id="COG0745">
    <property type="taxonomic scope" value="Bacteria"/>
</dbReference>
<dbReference type="SUPFAM" id="SSF52172">
    <property type="entry name" value="CheY-like"/>
    <property type="match status" value="1"/>
</dbReference>
<sequence length="117" mass="12721">MNETILVVAPDSAFRLSLRFMLESEGYGVEVLADMTDFRLLRRRADCVIVDEEVLEQARSPVRALVDEGGPVIILADTSEDAPANDRVLVIEKPLLGSAVISAVRILLDAPATRTAT</sequence>